<comment type="caution">
    <text evidence="4">The sequence shown here is derived from an EMBL/GenBank/DDBJ whole genome shotgun (WGS) entry which is preliminary data.</text>
</comment>
<dbReference type="PROSITE" id="PS50164">
    <property type="entry name" value="GIY_YIG"/>
    <property type="match status" value="1"/>
</dbReference>
<evidence type="ECO:0000256" key="2">
    <source>
        <dbReference type="ARBA" id="ARBA00026073"/>
    </source>
</evidence>
<gene>
    <name evidence="4" type="ORF">E4J94_00135</name>
</gene>
<protein>
    <submittedName>
        <fullName evidence="4">DNA polymerase III subunit epsilon</fullName>
    </submittedName>
</protein>
<dbReference type="SUPFAM" id="SSF53098">
    <property type="entry name" value="Ribonuclease H-like"/>
    <property type="match status" value="1"/>
</dbReference>
<dbReference type="GO" id="GO:0003677">
    <property type="term" value="F:DNA binding"/>
    <property type="evidence" value="ECO:0007669"/>
    <property type="project" value="InterPro"/>
</dbReference>
<accession>A0A4Z1BY34</accession>
<dbReference type="FunFam" id="3.30.420.10:FF:000045">
    <property type="entry name" value="3'-5' exonuclease DinG"/>
    <property type="match status" value="1"/>
</dbReference>
<evidence type="ECO:0000313" key="4">
    <source>
        <dbReference type="EMBL" id="TGN30022.1"/>
    </source>
</evidence>
<dbReference type="RefSeq" id="WP_135833892.1">
    <property type="nucleotide sequence ID" value="NZ_CAUQWU010000002.1"/>
</dbReference>
<dbReference type="OrthoDB" id="9803913at2"/>
<dbReference type="Gene3D" id="3.40.1440.10">
    <property type="entry name" value="GIY-YIG endonuclease"/>
    <property type="match status" value="1"/>
</dbReference>
<dbReference type="InterPro" id="IPR035901">
    <property type="entry name" value="GIY-YIG_endonuc_sf"/>
</dbReference>
<dbReference type="InterPro" id="IPR000305">
    <property type="entry name" value="GIY-YIG_endonuc"/>
</dbReference>
<dbReference type="InterPro" id="IPR047296">
    <property type="entry name" value="GIY-YIG_UvrC_Cho"/>
</dbReference>
<evidence type="ECO:0000313" key="5">
    <source>
        <dbReference type="Proteomes" id="UP000297998"/>
    </source>
</evidence>
<evidence type="ECO:0000259" key="3">
    <source>
        <dbReference type="PROSITE" id="PS50164"/>
    </source>
</evidence>
<dbReference type="PANTHER" id="PTHR30231">
    <property type="entry name" value="DNA POLYMERASE III SUBUNIT EPSILON"/>
    <property type="match status" value="1"/>
</dbReference>
<dbReference type="InterPro" id="IPR013520">
    <property type="entry name" value="Ribonucl_H"/>
</dbReference>
<dbReference type="Pfam" id="PF00929">
    <property type="entry name" value="RNase_T"/>
    <property type="match status" value="1"/>
</dbReference>
<dbReference type="SUPFAM" id="SSF82771">
    <property type="entry name" value="GIY-YIG endonuclease"/>
    <property type="match status" value="1"/>
</dbReference>
<dbReference type="PANTHER" id="PTHR30231:SF41">
    <property type="entry name" value="DNA POLYMERASE III SUBUNIT EPSILON"/>
    <property type="match status" value="1"/>
</dbReference>
<dbReference type="Gene3D" id="3.30.420.10">
    <property type="entry name" value="Ribonuclease H-like superfamily/Ribonuclease H"/>
    <property type="match status" value="1"/>
</dbReference>
<feature type="domain" description="GIY-YIG" evidence="3">
    <location>
        <begin position="194"/>
        <end position="270"/>
    </location>
</feature>
<dbReference type="AlphaFoldDB" id="A0A4Z1BY34"/>
<dbReference type="GO" id="GO:0008408">
    <property type="term" value="F:3'-5' exonuclease activity"/>
    <property type="evidence" value="ECO:0007669"/>
    <property type="project" value="TreeGrafter"/>
</dbReference>
<dbReference type="SMART" id="SM00479">
    <property type="entry name" value="EXOIII"/>
    <property type="match status" value="1"/>
</dbReference>
<dbReference type="InterPro" id="IPR006054">
    <property type="entry name" value="DnaQ"/>
</dbReference>
<dbReference type="CDD" id="cd06127">
    <property type="entry name" value="DEDDh"/>
    <property type="match status" value="1"/>
</dbReference>
<dbReference type="GO" id="GO:0045004">
    <property type="term" value="P:DNA replication proofreading"/>
    <property type="evidence" value="ECO:0007669"/>
    <property type="project" value="TreeGrafter"/>
</dbReference>
<dbReference type="NCBIfam" id="TIGR00573">
    <property type="entry name" value="dnaq"/>
    <property type="match status" value="1"/>
</dbReference>
<dbReference type="GO" id="GO:0005829">
    <property type="term" value="C:cytosol"/>
    <property type="evidence" value="ECO:0007669"/>
    <property type="project" value="TreeGrafter"/>
</dbReference>
<proteinExistence type="predicted"/>
<dbReference type="InterPro" id="IPR036397">
    <property type="entry name" value="RNaseH_sf"/>
</dbReference>
<keyword evidence="5" id="KW-1185">Reference proteome</keyword>
<evidence type="ECO:0000256" key="1">
    <source>
        <dbReference type="ARBA" id="ARBA00025483"/>
    </source>
</evidence>
<organism evidence="4 5">
    <name type="scientific">Empedobacter tilapiae</name>
    <dbReference type="NCBI Taxonomy" id="2491114"/>
    <lineage>
        <taxon>Bacteria</taxon>
        <taxon>Pseudomonadati</taxon>
        <taxon>Bacteroidota</taxon>
        <taxon>Flavobacteriia</taxon>
        <taxon>Flavobacteriales</taxon>
        <taxon>Weeksellaceae</taxon>
        <taxon>Empedobacter</taxon>
    </lineage>
</organism>
<sequence>MYAILDVEATGGKVGEESIIEIAIYKYDGKEIVDQFISLVNPEKKIDQYVQKLTHISDKMVLSAPKFHEIAKRIVEITDDCILVGHNVMFDYRMLKQEFDRLGYNYEKEWIDTFEYSEKLIPGLPSYSLGKLCQSLGIVVTDRHRASGDARATIALFKMLIDKDSQKIIIKKTGLKQPKKAHSKYQKLLDNLPNSIGVFYLYNSRKELIYISRSNNIARSVNQIFTSKTLKSNKLKRYTRSVKFEETGSGFLAAIKENNEILNNQPMYNARLIENKAYPFGLYYLESKRGYSRLEVGKVRKVQPVLKFKTKERAKDVLGKIIKDYNLCQQVNAGIKSDESCFQYKVNKCNGACIKEEPREVYNKRIENFIKTTEYPSTTFLIIDKGRKGIEKSFYLIENDEFKGYGYYEFHHQIKSLDKIHNILIPIQETEEIKNMLKYFLYKVSSNSTQIVVLD</sequence>
<dbReference type="CDD" id="cd10434">
    <property type="entry name" value="GIY-YIG_UvrC_Cho"/>
    <property type="match status" value="1"/>
</dbReference>
<name>A0A4Z1BY34_9FLAO</name>
<comment type="subunit">
    <text evidence="2">DNA polymerase III contains a core (composed of alpha, epsilon and theta chains) that associates with a tau subunit. This core dimerizes to form the POLIII' complex. PolIII' associates with the gamma complex (composed of gamma, delta, delta', psi and chi chains) and with the beta chain to form the complete DNA polymerase III complex.</text>
</comment>
<dbReference type="InterPro" id="IPR012337">
    <property type="entry name" value="RNaseH-like_sf"/>
</dbReference>
<reference evidence="4 5" key="1">
    <citation type="submission" date="2019-03" db="EMBL/GenBank/DDBJ databases">
        <title>Empedobacter tilapiae sp. nov., isolated from an intestine of Nile tilapia Oreochromis niloticus.</title>
        <authorList>
            <person name="Kim Y.-O."/>
            <person name="Yoon J.-H."/>
        </authorList>
    </citation>
    <scope>NUCLEOTIDE SEQUENCE [LARGE SCALE GENOMIC DNA]</scope>
    <source>
        <strain evidence="4 5">MRS2</strain>
    </source>
</reference>
<dbReference type="Proteomes" id="UP000297998">
    <property type="component" value="Unassembled WGS sequence"/>
</dbReference>
<dbReference type="EMBL" id="SRPE01000001">
    <property type="protein sequence ID" value="TGN30022.1"/>
    <property type="molecule type" value="Genomic_DNA"/>
</dbReference>
<comment type="function">
    <text evidence="1">DNA polymerase III is a complex, multichain enzyme responsible for most of the replicative synthesis in bacteria. The epsilon subunit contain the editing function and is a proofreading 3'-5' exonuclease.</text>
</comment>
<dbReference type="GO" id="GO:0006289">
    <property type="term" value="P:nucleotide-excision repair"/>
    <property type="evidence" value="ECO:0007669"/>
    <property type="project" value="InterPro"/>
</dbReference>
<dbReference type="GO" id="GO:0003887">
    <property type="term" value="F:DNA-directed DNA polymerase activity"/>
    <property type="evidence" value="ECO:0007669"/>
    <property type="project" value="InterPro"/>
</dbReference>